<name>A0A2N9AXN1_METEX</name>
<evidence type="ECO:0008006" key="3">
    <source>
        <dbReference type="Google" id="ProtNLM"/>
    </source>
</evidence>
<dbReference type="Pfam" id="PF20132">
    <property type="entry name" value="DUF6522"/>
    <property type="match status" value="1"/>
</dbReference>
<sequence>MRLTLDQFGDWIVDPIEIAIRLNMTELHLRFLMKLGLVTSRIEAGSGDDEGRSRVTIRTHQIAWQGVFDEAGDLLSERQL</sequence>
<proteinExistence type="predicted"/>
<dbReference type="RefSeq" id="WP_056117699.1">
    <property type="nucleotide sequence ID" value="NZ_CP110131.1"/>
</dbReference>
<dbReference type="Proteomes" id="UP000233769">
    <property type="component" value="Chromosome tk0001"/>
</dbReference>
<gene>
    <name evidence="1" type="ORF">TK0001_5504</name>
</gene>
<evidence type="ECO:0000313" key="1">
    <source>
        <dbReference type="EMBL" id="SOR32070.1"/>
    </source>
</evidence>
<dbReference type="EMBL" id="LT962688">
    <property type="protein sequence ID" value="SOR32070.1"/>
    <property type="molecule type" value="Genomic_DNA"/>
</dbReference>
<dbReference type="AlphaFoldDB" id="A0A2N9AXN1"/>
<evidence type="ECO:0000313" key="2">
    <source>
        <dbReference type="Proteomes" id="UP000233769"/>
    </source>
</evidence>
<organism evidence="1 2">
    <name type="scientific">Methylorubrum extorquens</name>
    <name type="common">Methylobacterium dichloromethanicum</name>
    <name type="synonym">Methylobacterium extorquens</name>
    <dbReference type="NCBI Taxonomy" id="408"/>
    <lineage>
        <taxon>Bacteria</taxon>
        <taxon>Pseudomonadati</taxon>
        <taxon>Pseudomonadota</taxon>
        <taxon>Alphaproteobacteria</taxon>
        <taxon>Hyphomicrobiales</taxon>
        <taxon>Methylobacteriaceae</taxon>
        <taxon>Methylorubrum</taxon>
    </lineage>
</organism>
<protein>
    <recommendedName>
        <fullName evidence="3">ArsR family transcriptional regulator</fullName>
    </recommendedName>
</protein>
<dbReference type="InterPro" id="IPR045389">
    <property type="entry name" value="DUF6522"/>
</dbReference>
<accession>A0A2N9AXN1</accession>
<reference evidence="2" key="1">
    <citation type="submission" date="2017-10" db="EMBL/GenBank/DDBJ databases">
        <authorList>
            <person name="Regsiter A."/>
            <person name="William W."/>
        </authorList>
    </citation>
    <scope>NUCLEOTIDE SEQUENCE [LARGE SCALE GENOMIC DNA]</scope>
</reference>